<organism evidence="2">
    <name type="scientific">Polaromonas hydrogenivorans</name>
    <dbReference type="NCBI Taxonomy" id="335476"/>
    <lineage>
        <taxon>Bacteria</taxon>
        <taxon>Pseudomonadati</taxon>
        <taxon>Pseudomonadota</taxon>
        <taxon>Betaproteobacteria</taxon>
        <taxon>Burkholderiales</taxon>
        <taxon>Comamonadaceae</taxon>
        <taxon>Polaromonas</taxon>
    </lineage>
</organism>
<name>A0AAU7M0S0_9BURK</name>
<gene>
    <name evidence="2" type="ORF">ABLV49_23720</name>
</gene>
<feature type="transmembrane region" description="Helical" evidence="1">
    <location>
        <begin position="187"/>
        <end position="208"/>
    </location>
</feature>
<feature type="transmembrane region" description="Helical" evidence="1">
    <location>
        <begin position="89"/>
        <end position="108"/>
    </location>
</feature>
<feature type="transmembrane region" description="Helical" evidence="1">
    <location>
        <begin position="153"/>
        <end position="175"/>
    </location>
</feature>
<dbReference type="EMBL" id="CP157677">
    <property type="protein sequence ID" value="XBP72808.1"/>
    <property type="molecule type" value="Genomic_DNA"/>
</dbReference>
<dbReference type="Pfam" id="PF10067">
    <property type="entry name" value="DUF2306"/>
    <property type="match status" value="1"/>
</dbReference>
<keyword evidence="2" id="KW-0614">Plasmid</keyword>
<feature type="transmembrane region" description="Helical" evidence="1">
    <location>
        <begin position="51"/>
        <end position="69"/>
    </location>
</feature>
<geneLocation type="plasmid" evidence="2">
    <name>p2</name>
</geneLocation>
<keyword evidence="1" id="KW-0812">Transmembrane</keyword>
<feature type="transmembrane region" description="Helical" evidence="1">
    <location>
        <begin position="120"/>
        <end position="141"/>
    </location>
</feature>
<accession>A0AAU7M0S0</accession>
<evidence type="ECO:0000256" key="1">
    <source>
        <dbReference type="SAM" id="Phobius"/>
    </source>
</evidence>
<keyword evidence="1" id="KW-0472">Membrane</keyword>
<dbReference type="RefSeq" id="WP_349282589.1">
    <property type="nucleotide sequence ID" value="NZ_CBCSCU010000055.1"/>
</dbReference>
<keyword evidence="1" id="KW-1133">Transmembrane helix</keyword>
<protein>
    <submittedName>
        <fullName evidence="2">DUF2306 domain-containing protein</fullName>
    </submittedName>
</protein>
<reference evidence="2" key="1">
    <citation type="submission" date="2024-05" db="EMBL/GenBank/DDBJ databases">
        <authorList>
            <person name="Bunk B."/>
            <person name="Swiderski J."/>
            <person name="Sproer C."/>
            <person name="Thiel V."/>
        </authorList>
    </citation>
    <scope>NUCLEOTIDE SEQUENCE</scope>
    <source>
        <strain evidence="2">DSM 17735</strain>
        <plasmid evidence="2">p2</plasmid>
    </source>
</reference>
<dbReference type="AlphaFoldDB" id="A0AAU7M0S0"/>
<evidence type="ECO:0000313" key="2">
    <source>
        <dbReference type="EMBL" id="XBP72808.1"/>
    </source>
</evidence>
<sequence>MTNATRIDWKVPLVLLFTSAIPLAAGIARLIGLSGNPEISTENARFVAAPFPVIVHILCVCLFSILGALQFSSTLRQRRTQLHRVSGRIVVASGILAALSGLWMTVMYPIPPELQGSLLYAVRVFVSVSMLISIFIALAAVKGGDIATHRAWMIRAFALGQGAGMQVVVLLSWMLLIGKPSVLQRDVLMGLAWLINLLLAEMAIHRWLPRNLNLHRGTV</sequence>
<feature type="transmembrane region" description="Helical" evidence="1">
    <location>
        <begin position="12"/>
        <end position="31"/>
    </location>
</feature>
<proteinExistence type="predicted"/>
<dbReference type="InterPro" id="IPR018750">
    <property type="entry name" value="DUF2306_membrane"/>
</dbReference>